<evidence type="ECO:0000313" key="3">
    <source>
        <dbReference type="EMBL" id="KAK2720129.1"/>
    </source>
</evidence>
<dbReference type="GO" id="GO:0005768">
    <property type="term" value="C:endosome"/>
    <property type="evidence" value="ECO:0007669"/>
    <property type="project" value="TreeGrafter"/>
</dbReference>
<feature type="compositionally biased region" description="Basic and acidic residues" evidence="1">
    <location>
        <begin position="127"/>
        <end position="151"/>
    </location>
</feature>
<dbReference type="GO" id="GO:0070536">
    <property type="term" value="P:protein K63-linked deubiquitination"/>
    <property type="evidence" value="ECO:0007669"/>
    <property type="project" value="TreeGrafter"/>
</dbReference>
<dbReference type="SUPFAM" id="SSF140856">
    <property type="entry name" value="USP8 N-terminal domain-like"/>
    <property type="match status" value="1"/>
</dbReference>
<name>A0AA88I4P5_ARTSF</name>
<dbReference type="Pfam" id="PF08969">
    <property type="entry name" value="USP8_dimer"/>
    <property type="match status" value="1"/>
</dbReference>
<evidence type="ECO:0000256" key="1">
    <source>
        <dbReference type="SAM" id="MobiDB-lite"/>
    </source>
</evidence>
<gene>
    <name evidence="3" type="ORF">QYM36_004137</name>
</gene>
<dbReference type="Proteomes" id="UP001187531">
    <property type="component" value="Unassembled WGS sequence"/>
</dbReference>
<proteinExistence type="predicted"/>
<dbReference type="AlphaFoldDB" id="A0AA88I4P5"/>
<dbReference type="PROSITE" id="PS50249">
    <property type="entry name" value="MPN"/>
    <property type="match status" value="1"/>
</dbReference>
<evidence type="ECO:0000259" key="2">
    <source>
        <dbReference type="PROSITE" id="PS50249"/>
    </source>
</evidence>
<dbReference type="Gene3D" id="3.40.140.10">
    <property type="entry name" value="Cytidine Deaminase, domain 2"/>
    <property type="match status" value="1"/>
</dbReference>
<keyword evidence="4" id="KW-1185">Reference proteome</keyword>
<dbReference type="PANTHER" id="PTHR12947">
    <property type="entry name" value="AMSH-LIKE PROTEASE"/>
    <property type="match status" value="1"/>
</dbReference>
<accession>A0AA88I4P5</accession>
<dbReference type="InterPro" id="IPR015063">
    <property type="entry name" value="USP8_dimer"/>
</dbReference>
<sequence length="337" mass="38935">MCIVEMDPKSRLEKLTKQAEEISIDLSIPSKRYVRSCIEIARMGDTYYSELNYEHAYVLYMKFLVLTLEKLRNHPDFRFLPHGDLQKCKDLAKDIFPKVEKLKELLNKQFEEEYLRWYENEDKKLEAEREMKRQEEEKIRRREQEKRDAKGNVKLPPTPPTLPYNSLIIEPVKIPDNIIYDEPEKGLPSESMQAMTGLSESDRDLNWSNDKGEEKVKKLVAGARPDVNRALKPSTGPLTAEQNENSNTLGLKSLWIPNSLINRFIDIAEKNTLRNIETCGVLAGKLGFGKFVCSHLIIPEQTGTSDSCVTLKEENIFEVQDKNQLLTLGWIHVNCFS</sequence>
<reference evidence="3" key="1">
    <citation type="submission" date="2023-07" db="EMBL/GenBank/DDBJ databases">
        <title>Chromosome-level genome assembly of Artemia franciscana.</title>
        <authorList>
            <person name="Jo E."/>
        </authorList>
    </citation>
    <scope>NUCLEOTIDE SEQUENCE</scope>
    <source>
        <tissue evidence="3">Whole body</tissue>
    </source>
</reference>
<comment type="caution">
    <text evidence="3">The sequence shown here is derived from an EMBL/GenBank/DDBJ whole genome shotgun (WGS) entry which is preliminary data.</text>
</comment>
<evidence type="ECO:0000313" key="4">
    <source>
        <dbReference type="Proteomes" id="UP001187531"/>
    </source>
</evidence>
<dbReference type="EMBL" id="JAVRJZ010000007">
    <property type="protein sequence ID" value="KAK2720129.1"/>
    <property type="molecule type" value="Genomic_DNA"/>
</dbReference>
<feature type="region of interest" description="Disordered" evidence="1">
    <location>
        <begin position="127"/>
        <end position="164"/>
    </location>
</feature>
<dbReference type="InterPro" id="IPR037518">
    <property type="entry name" value="MPN"/>
</dbReference>
<dbReference type="GO" id="GO:0061578">
    <property type="term" value="F:K63-linked deubiquitinase activity"/>
    <property type="evidence" value="ECO:0007669"/>
    <property type="project" value="TreeGrafter"/>
</dbReference>
<feature type="domain" description="MPN" evidence="2">
    <location>
        <begin position="254"/>
        <end position="337"/>
    </location>
</feature>
<organism evidence="3 4">
    <name type="scientific">Artemia franciscana</name>
    <name type="common">Brine shrimp</name>
    <name type="synonym">Artemia sanfranciscana</name>
    <dbReference type="NCBI Taxonomy" id="6661"/>
    <lineage>
        <taxon>Eukaryota</taxon>
        <taxon>Metazoa</taxon>
        <taxon>Ecdysozoa</taxon>
        <taxon>Arthropoda</taxon>
        <taxon>Crustacea</taxon>
        <taxon>Branchiopoda</taxon>
        <taxon>Anostraca</taxon>
        <taxon>Artemiidae</taxon>
        <taxon>Artemia</taxon>
    </lineage>
</organism>
<dbReference type="GO" id="GO:0016020">
    <property type="term" value="C:membrane"/>
    <property type="evidence" value="ECO:0007669"/>
    <property type="project" value="TreeGrafter"/>
</dbReference>
<dbReference type="Gene3D" id="1.20.58.80">
    <property type="entry name" value="Phosphotransferase system, lactose/cellobiose-type IIA subunit"/>
    <property type="match status" value="1"/>
</dbReference>
<dbReference type="PANTHER" id="PTHR12947:SF13">
    <property type="entry name" value="FI19924P1"/>
    <property type="match status" value="1"/>
</dbReference>
<protein>
    <recommendedName>
        <fullName evidence="2">MPN domain-containing protein</fullName>
    </recommendedName>
</protein>